<keyword evidence="2" id="KW-1185">Reference proteome</keyword>
<protein>
    <submittedName>
        <fullName evidence="1">Uncharacterized protein</fullName>
    </submittedName>
</protein>
<reference evidence="1 2" key="1">
    <citation type="submission" date="2018-07" db="EMBL/GenBank/DDBJ databases">
        <title>Genomic Encyclopedia of Type Strains, Phase III (KMG-III): the genomes of soil and plant-associated and newly described type strains.</title>
        <authorList>
            <person name="Whitman W."/>
        </authorList>
    </citation>
    <scope>NUCLEOTIDE SEQUENCE [LARGE SCALE GENOMIC DNA]</scope>
    <source>
        <strain evidence="1 2">CECT 8488</strain>
    </source>
</reference>
<name>A0A3D9HLT2_9PROT</name>
<gene>
    <name evidence="1" type="ORF">DFP90_105228</name>
</gene>
<comment type="caution">
    <text evidence="1">The sequence shown here is derived from an EMBL/GenBank/DDBJ whole genome shotgun (WGS) entry which is preliminary data.</text>
</comment>
<evidence type="ECO:0000313" key="1">
    <source>
        <dbReference type="EMBL" id="RED49856.1"/>
    </source>
</evidence>
<organism evidence="1 2">
    <name type="scientific">Aestuariispira insulae</name>
    <dbReference type="NCBI Taxonomy" id="1461337"/>
    <lineage>
        <taxon>Bacteria</taxon>
        <taxon>Pseudomonadati</taxon>
        <taxon>Pseudomonadota</taxon>
        <taxon>Alphaproteobacteria</taxon>
        <taxon>Rhodospirillales</taxon>
        <taxon>Kiloniellaceae</taxon>
        <taxon>Aestuariispira</taxon>
    </lineage>
</organism>
<sequence>MLAISGTVAVGLRGFGSPRLEIWATLYPGRQTVAGNNGGRKQSCLGNEGVVMKDEKSSAERLQAGKKSEIKLRRADHDRRQADLPFEGPDRRKARGGFVVEIHTDDDGRKYSVVKRKKYLDRRRPTSIHDHQR</sequence>
<proteinExistence type="predicted"/>
<dbReference type="AlphaFoldDB" id="A0A3D9HLT2"/>
<dbReference type="EMBL" id="QRDW01000005">
    <property type="protein sequence ID" value="RED49856.1"/>
    <property type="molecule type" value="Genomic_DNA"/>
</dbReference>
<evidence type="ECO:0000313" key="2">
    <source>
        <dbReference type="Proteomes" id="UP000256845"/>
    </source>
</evidence>
<dbReference type="Proteomes" id="UP000256845">
    <property type="component" value="Unassembled WGS sequence"/>
</dbReference>
<accession>A0A3D9HLT2</accession>